<evidence type="ECO:0000256" key="1">
    <source>
        <dbReference type="PROSITE-ProRule" id="PRU00464"/>
    </source>
</evidence>
<comment type="caution">
    <text evidence="3">The sequence shown here is derived from an EMBL/GenBank/DDBJ whole genome shotgun (WGS) entry which is preliminary data.</text>
</comment>
<accession>A0A8H7Q5D8</accession>
<evidence type="ECO:0000313" key="4">
    <source>
        <dbReference type="Proteomes" id="UP000654370"/>
    </source>
</evidence>
<organism evidence="3 4">
    <name type="scientific">Mortierella isabellina</name>
    <name type="common">Filamentous fungus</name>
    <name type="synonym">Umbelopsis isabellina</name>
    <dbReference type="NCBI Taxonomy" id="91625"/>
    <lineage>
        <taxon>Eukaryota</taxon>
        <taxon>Fungi</taxon>
        <taxon>Fungi incertae sedis</taxon>
        <taxon>Mucoromycota</taxon>
        <taxon>Mucoromycotina</taxon>
        <taxon>Umbelopsidomycetes</taxon>
        <taxon>Umbelopsidales</taxon>
        <taxon>Umbelopsidaceae</taxon>
        <taxon>Umbelopsis</taxon>
    </lineage>
</organism>
<reference evidence="3" key="1">
    <citation type="submission" date="2020-12" db="EMBL/GenBank/DDBJ databases">
        <title>Metabolic potential, ecology and presence of endohyphal bacteria is reflected in genomic diversity of Mucoromycotina.</title>
        <authorList>
            <person name="Muszewska A."/>
            <person name="Okrasinska A."/>
            <person name="Steczkiewicz K."/>
            <person name="Drgas O."/>
            <person name="Orlowska M."/>
            <person name="Perlinska-Lenart U."/>
            <person name="Aleksandrzak-Piekarczyk T."/>
            <person name="Szatraj K."/>
            <person name="Zielenkiewicz U."/>
            <person name="Pilsyk S."/>
            <person name="Malc E."/>
            <person name="Mieczkowski P."/>
            <person name="Kruszewska J.S."/>
            <person name="Biernat P."/>
            <person name="Pawlowska J."/>
        </authorList>
    </citation>
    <scope>NUCLEOTIDE SEQUENCE</scope>
    <source>
        <strain evidence="3">WA0000067209</strain>
    </source>
</reference>
<protein>
    <recommendedName>
        <fullName evidence="2">HIT domain-containing protein</fullName>
    </recommendedName>
</protein>
<proteinExistence type="predicted"/>
<dbReference type="InterPro" id="IPR036265">
    <property type="entry name" value="HIT-like_sf"/>
</dbReference>
<dbReference type="EMBL" id="JAEPQZ010000001">
    <property type="protein sequence ID" value="KAG2186198.1"/>
    <property type="molecule type" value="Genomic_DNA"/>
</dbReference>
<keyword evidence="4" id="KW-1185">Reference proteome</keyword>
<feature type="domain" description="HIT" evidence="2">
    <location>
        <begin position="13"/>
        <end position="92"/>
    </location>
</feature>
<dbReference type="Gene3D" id="3.30.428.10">
    <property type="entry name" value="HIT-like"/>
    <property type="match status" value="1"/>
</dbReference>
<dbReference type="Pfam" id="PF11969">
    <property type="entry name" value="DcpS_C"/>
    <property type="match status" value="1"/>
</dbReference>
<evidence type="ECO:0000313" key="3">
    <source>
        <dbReference type="EMBL" id="KAG2186198.1"/>
    </source>
</evidence>
<dbReference type="PROSITE" id="PS51084">
    <property type="entry name" value="HIT_2"/>
    <property type="match status" value="1"/>
</dbReference>
<evidence type="ECO:0000259" key="2">
    <source>
        <dbReference type="PROSITE" id="PS51084"/>
    </source>
</evidence>
<dbReference type="PANTHER" id="PTHR23089">
    <property type="entry name" value="HISTIDINE TRIAD HIT PROTEIN"/>
    <property type="match status" value="1"/>
</dbReference>
<dbReference type="GO" id="GO:0003824">
    <property type="term" value="F:catalytic activity"/>
    <property type="evidence" value="ECO:0007669"/>
    <property type="project" value="InterPro"/>
</dbReference>
<dbReference type="InterPro" id="IPR001310">
    <property type="entry name" value="Histidine_triad_HIT"/>
</dbReference>
<dbReference type="AlphaFoldDB" id="A0A8H7Q5D8"/>
<dbReference type="SUPFAM" id="SSF54197">
    <property type="entry name" value="HIT-like"/>
    <property type="match status" value="1"/>
</dbReference>
<sequence length="92" mass="10403">MASCCFPSSDHCVFCDVTTEKGFNIVYEDNDLIAFHDRAPGAKSHILIIPRKHVGTVKDLGRQHRDLCKQSFIVVLKPLMCKNLSFSQYFLG</sequence>
<dbReference type="Proteomes" id="UP000654370">
    <property type="component" value="Unassembled WGS sequence"/>
</dbReference>
<gene>
    <name evidence="3" type="ORF">INT43_002636</name>
</gene>
<dbReference type="InterPro" id="IPR011146">
    <property type="entry name" value="HIT-like"/>
</dbReference>
<comment type="caution">
    <text evidence="1">Lacks conserved residue(s) required for the propagation of feature annotation.</text>
</comment>
<dbReference type="OrthoDB" id="1915375at2759"/>
<name>A0A8H7Q5D8_MORIS</name>